<proteinExistence type="predicted"/>
<dbReference type="HOGENOM" id="CLU_021768_2_2_1"/>
<sequence>MNLLPPDPLAFTGPFPLADLAPQYMTREQIESVVAHAPKLFQTGGDLPNDGDIPAKAVARVSNGAVVKYGTRISLGDRQANESVYIVMQYVPGKTLAHTIEDLDEEQIRDLANQLIRILTTLHTVHHTVPGPVGGGRVMAPRLFTTSGVGPFYSLQDLIDWFNKCLKICHSFGRFFGYIYLKSYAEFMPIGMKSAAGMKFLQAVVDAIETLETRRMNAKFNAIGYVCSQKMTCTI</sequence>
<dbReference type="InterPro" id="IPR011009">
    <property type="entry name" value="Kinase-like_dom_sf"/>
</dbReference>
<keyword evidence="3" id="KW-1185">Reference proteome</keyword>
<dbReference type="Proteomes" id="UP000053029">
    <property type="component" value="Unassembled WGS sequence"/>
</dbReference>
<name>A0A0D2EM66_9EURO</name>
<dbReference type="RefSeq" id="XP_013279285.1">
    <property type="nucleotide sequence ID" value="XM_013423831.1"/>
</dbReference>
<dbReference type="Pfam" id="PF01636">
    <property type="entry name" value="APH"/>
    <property type="match status" value="1"/>
</dbReference>
<dbReference type="Gene3D" id="1.10.510.10">
    <property type="entry name" value="Transferase(Phosphotransferase) domain 1"/>
    <property type="match status" value="1"/>
</dbReference>
<evidence type="ECO:0000313" key="3">
    <source>
        <dbReference type="Proteomes" id="UP000053029"/>
    </source>
</evidence>
<dbReference type="VEuPathDB" id="FungiDB:Z517_10218"/>
<gene>
    <name evidence="2" type="ORF">Z517_10218</name>
</gene>
<protein>
    <recommendedName>
        <fullName evidence="1">Aminoglycoside phosphotransferase domain-containing protein</fullName>
    </recommendedName>
</protein>
<dbReference type="InterPro" id="IPR002575">
    <property type="entry name" value="Aminoglycoside_PTrfase"/>
</dbReference>
<dbReference type="AlphaFoldDB" id="A0A0D2EM66"/>
<dbReference type="GeneID" id="25309708"/>
<dbReference type="SUPFAM" id="SSF56112">
    <property type="entry name" value="Protein kinase-like (PK-like)"/>
    <property type="match status" value="1"/>
</dbReference>
<reference evidence="2 3" key="1">
    <citation type="submission" date="2015-01" db="EMBL/GenBank/DDBJ databases">
        <title>The Genome Sequence of Fonsecaea pedrosoi CBS 271.37.</title>
        <authorList>
            <consortium name="The Broad Institute Genomics Platform"/>
            <person name="Cuomo C."/>
            <person name="de Hoog S."/>
            <person name="Gorbushina A."/>
            <person name="Stielow B."/>
            <person name="Teixiera M."/>
            <person name="Abouelleil A."/>
            <person name="Chapman S.B."/>
            <person name="Priest M."/>
            <person name="Young S.K."/>
            <person name="Wortman J."/>
            <person name="Nusbaum C."/>
            <person name="Birren B."/>
        </authorList>
    </citation>
    <scope>NUCLEOTIDE SEQUENCE [LARGE SCALE GENOMIC DNA]</scope>
    <source>
        <strain evidence="2 3">CBS 271.37</strain>
    </source>
</reference>
<dbReference type="EMBL" id="KN846975">
    <property type="protein sequence ID" value="KIW75477.1"/>
    <property type="molecule type" value="Genomic_DNA"/>
</dbReference>
<evidence type="ECO:0000313" key="2">
    <source>
        <dbReference type="EMBL" id="KIW75477.1"/>
    </source>
</evidence>
<organism evidence="2 3">
    <name type="scientific">Fonsecaea pedrosoi CBS 271.37</name>
    <dbReference type="NCBI Taxonomy" id="1442368"/>
    <lineage>
        <taxon>Eukaryota</taxon>
        <taxon>Fungi</taxon>
        <taxon>Dikarya</taxon>
        <taxon>Ascomycota</taxon>
        <taxon>Pezizomycotina</taxon>
        <taxon>Eurotiomycetes</taxon>
        <taxon>Chaetothyriomycetidae</taxon>
        <taxon>Chaetothyriales</taxon>
        <taxon>Herpotrichiellaceae</taxon>
        <taxon>Fonsecaea</taxon>
    </lineage>
</organism>
<evidence type="ECO:0000259" key="1">
    <source>
        <dbReference type="Pfam" id="PF01636"/>
    </source>
</evidence>
<accession>A0A0D2EM66</accession>
<feature type="domain" description="Aminoglycoside phosphotransferase" evidence="1">
    <location>
        <begin position="77"/>
        <end position="139"/>
    </location>
</feature>
<dbReference type="STRING" id="1442368.A0A0D2EM66"/>